<organism evidence="4">
    <name type="scientific">Thermodesulforhabdus norvegica</name>
    <dbReference type="NCBI Taxonomy" id="39841"/>
    <lineage>
        <taxon>Bacteria</taxon>
        <taxon>Pseudomonadati</taxon>
        <taxon>Thermodesulfobacteriota</taxon>
        <taxon>Syntrophobacteria</taxon>
        <taxon>Syntrophobacterales</taxon>
        <taxon>Thermodesulforhabdaceae</taxon>
        <taxon>Thermodesulforhabdus</taxon>
    </lineage>
</organism>
<dbReference type="GO" id="GO:0004113">
    <property type="term" value="F:2',3'-cyclic-nucleotide 3'-phosphodiesterase activity"/>
    <property type="evidence" value="ECO:0007669"/>
    <property type="project" value="InterPro"/>
</dbReference>
<comment type="catalytic activity">
    <reaction evidence="2">
        <text>a 3'-end 2',3'-cyclophospho-ribonucleotide-RNA + H2O = a 3'-end 2'-phospho-ribonucleotide-RNA + H(+)</text>
        <dbReference type="Rhea" id="RHEA:11828"/>
        <dbReference type="Rhea" id="RHEA-COMP:10464"/>
        <dbReference type="Rhea" id="RHEA-COMP:17353"/>
        <dbReference type="ChEBI" id="CHEBI:15377"/>
        <dbReference type="ChEBI" id="CHEBI:15378"/>
        <dbReference type="ChEBI" id="CHEBI:83064"/>
        <dbReference type="ChEBI" id="CHEBI:173113"/>
        <dbReference type="EC" id="3.1.4.58"/>
    </reaction>
</comment>
<feature type="short sequence motif" description="HXTX 1" evidence="2">
    <location>
        <begin position="42"/>
        <end position="45"/>
    </location>
</feature>
<feature type="domain" description="Phosphoesterase HXTX" evidence="3">
    <location>
        <begin position="8"/>
        <end position="93"/>
    </location>
</feature>
<proteinExistence type="inferred from homology"/>
<dbReference type="PANTHER" id="PTHR35561:SF1">
    <property type="entry name" value="RNA 2',3'-CYCLIC PHOSPHODIESTERASE"/>
    <property type="match status" value="1"/>
</dbReference>
<protein>
    <recommendedName>
        <fullName evidence="2">RNA 2',3'-cyclic phosphodiesterase</fullName>
        <shortName evidence="2">RNA 2',3'-CPDase</shortName>
        <ecNumber evidence="2">3.1.4.58</ecNumber>
    </recommendedName>
</protein>
<dbReference type="InterPro" id="IPR014051">
    <property type="entry name" value="Phosphoesterase_HXTX"/>
</dbReference>
<dbReference type="Proteomes" id="UP000886355">
    <property type="component" value="Unassembled WGS sequence"/>
</dbReference>
<evidence type="ECO:0000259" key="3">
    <source>
        <dbReference type="Pfam" id="PF02834"/>
    </source>
</evidence>
<dbReference type="GO" id="GO:0008664">
    <property type="term" value="F:RNA 2',3'-cyclic 3'-phosphodiesterase activity"/>
    <property type="evidence" value="ECO:0007669"/>
    <property type="project" value="UniProtKB-EC"/>
</dbReference>
<evidence type="ECO:0000256" key="1">
    <source>
        <dbReference type="ARBA" id="ARBA00022801"/>
    </source>
</evidence>
<feature type="active site" description="Proton acceptor" evidence="2">
    <location>
        <position position="129"/>
    </location>
</feature>
<dbReference type="AlphaFoldDB" id="A0A7C0WU98"/>
<feature type="short sequence motif" description="HXTX 2" evidence="2">
    <location>
        <begin position="129"/>
        <end position="132"/>
    </location>
</feature>
<dbReference type="Pfam" id="PF02834">
    <property type="entry name" value="LigT_PEase"/>
    <property type="match status" value="2"/>
</dbReference>
<comment type="similarity">
    <text evidence="2">Belongs to the 2H phosphoesterase superfamily. ThpR family.</text>
</comment>
<feature type="domain" description="Phosphoesterase HXTX" evidence="3">
    <location>
        <begin position="103"/>
        <end position="177"/>
    </location>
</feature>
<dbReference type="InterPro" id="IPR004175">
    <property type="entry name" value="RNA_CPDase"/>
</dbReference>
<name>A0A7C0WU98_9BACT</name>
<sequence length="189" mass="21165">MIRAFIAVDIPESVRRDLKELIDGLRPYGGSSVRWVPPENIHVTLKFLGNIEENQVGIVESAIREGVKSQGPFVLEVCGTGAFPSIKRMRVLWAGLRGDVLSLARVQSSIEGVLEKQGFEREKREFKPHLTIGRIKGSSFDRRLAKKLVEYGTSFRSGPFEIEKVTLYRSILKPSGAKYEPLVSVFFTG</sequence>
<feature type="active site" description="Proton donor" evidence="2">
    <location>
        <position position="42"/>
    </location>
</feature>
<comment type="function">
    <text evidence="2">Hydrolyzes RNA 2',3'-cyclic phosphodiester to an RNA 2'-phosphomonoester.</text>
</comment>
<dbReference type="PANTHER" id="PTHR35561">
    <property type="entry name" value="RNA 2',3'-CYCLIC PHOSPHODIESTERASE"/>
    <property type="match status" value="1"/>
</dbReference>
<dbReference type="SUPFAM" id="SSF55144">
    <property type="entry name" value="LigT-like"/>
    <property type="match status" value="1"/>
</dbReference>
<dbReference type="HAMAP" id="MF_01940">
    <property type="entry name" value="RNA_CPDase"/>
    <property type="match status" value="1"/>
</dbReference>
<dbReference type="NCBIfam" id="TIGR02258">
    <property type="entry name" value="2_5_ligase"/>
    <property type="match status" value="1"/>
</dbReference>
<evidence type="ECO:0000313" key="4">
    <source>
        <dbReference type="EMBL" id="HDL89792.1"/>
    </source>
</evidence>
<dbReference type="EC" id="3.1.4.58" evidence="2"/>
<evidence type="ECO:0000256" key="2">
    <source>
        <dbReference type="HAMAP-Rule" id="MF_01940"/>
    </source>
</evidence>
<keyword evidence="1 2" id="KW-0378">Hydrolase</keyword>
<dbReference type="InterPro" id="IPR009097">
    <property type="entry name" value="Cyclic_Pdiesterase"/>
</dbReference>
<dbReference type="Gene3D" id="3.90.1140.10">
    <property type="entry name" value="Cyclic phosphodiesterase"/>
    <property type="match status" value="1"/>
</dbReference>
<dbReference type="EMBL" id="DQZW01000127">
    <property type="protein sequence ID" value="HDL89792.1"/>
    <property type="molecule type" value="Genomic_DNA"/>
</dbReference>
<gene>
    <name evidence="4" type="primary">thpR</name>
    <name evidence="4" type="ORF">ENG14_02680</name>
</gene>
<accession>A0A7C0WU98</accession>
<comment type="caution">
    <text evidence="4">The sequence shown here is derived from an EMBL/GenBank/DDBJ whole genome shotgun (WGS) entry which is preliminary data.</text>
</comment>
<reference evidence="4" key="1">
    <citation type="journal article" date="2020" name="mSystems">
        <title>Genome- and Community-Level Interaction Insights into Carbon Utilization and Element Cycling Functions of Hydrothermarchaeota in Hydrothermal Sediment.</title>
        <authorList>
            <person name="Zhou Z."/>
            <person name="Liu Y."/>
            <person name="Xu W."/>
            <person name="Pan J."/>
            <person name="Luo Z.H."/>
            <person name="Li M."/>
        </authorList>
    </citation>
    <scope>NUCLEOTIDE SEQUENCE [LARGE SCALE GENOMIC DNA]</scope>
    <source>
        <strain evidence="4">HyVt-19</strain>
    </source>
</reference>